<name>A0A8H4F8W6_MUCCL</name>
<proteinExistence type="predicted"/>
<sequence length="199" mass="22661">METNNFVKSWHNQLKTGYLGRKKNRRIDRLVWILANDVGPDYINNLHRIKLNAGRMGPEQRRVRTREMKAEVINDTMMIDQMISENKSTSVFVVDSFTTDDVRYDIYSCQRVAHNIAVVQMVPPHSLATIATPAQSQLNATVVNNAAYIISVAHLLRNGTVTLNEKYAQRLQTAYDLFNDIESLGAGNAPNSELTRQRR</sequence>
<dbReference type="AlphaFoldDB" id="A0A8H4F8W6"/>
<dbReference type="Proteomes" id="UP000469890">
    <property type="component" value="Unassembled WGS sequence"/>
</dbReference>
<dbReference type="EMBL" id="JAAECE010000001">
    <property type="protein sequence ID" value="KAF1807708.1"/>
    <property type="molecule type" value="Genomic_DNA"/>
</dbReference>
<evidence type="ECO:0000313" key="2">
    <source>
        <dbReference type="Proteomes" id="UP000469890"/>
    </source>
</evidence>
<protein>
    <submittedName>
        <fullName evidence="1">Uncharacterized protein</fullName>
    </submittedName>
</protein>
<organism evidence="1 2">
    <name type="scientific">Mucor circinelloides f. lusitanicus</name>
    <name type="common">Mucor racemosus var. lusitanicus</name>
    <dbReference type="NCBI Taxonomy" id="29924"/>
    <lineage>
        <taxon>Eukaryota</taxon>
        <taxon>Fungi</taxon>
        <taxon>Fungi incertae sedis</taxon>
        <taxon>Mucoromycota</taxon>
        <taxon>Mucoromycotina</taxon>
        <taxon>Mucoromycetes</taxon>
        <taxon>Mucorales</taxon>
        <taxon>Mucorineae</taxon>
        <taxon>Mucoraceae</taxon>
        <taxon>Mucor</taxon>
    </lineage>
</organism>
<reference evidence="1 2" key="1">
    <citation type="submission" date="2019-09" db="EMBL/GenBank/DDBJ databases">
        <authorList>
            <consortium name="DOE Joint Genome Institute"/>
            <person name="Mondo S.J."/>
            <person name="Navarro-Mendoza M.I."/>
            <person name="Perez-Arques C."/>
            <person name="Panchal S."/>
            <person name="Nicolas F.E."/>
            <person name="Ganguly P."/>
            <person name="Pangilinan J."/>
            <person name="Grigoriev I."/>
            <person name="Heitman J."/>
            <person name="Sanya K."/>
            <person name="Garre V."/>
        </authorList>
    </citation>
    <scope>NUCLEOTIDE SEQUENCE [LARGE SCALE GENOMIC DNA]</scope>
    <source>
        <strain evidence="1 2">MU402</strain>
    </source>
</reference>
<comment type="caution">
    <text evidence="1">The sequence shown here is derived from an EMBL/GenBank/DDBJ whole genome shotgun (WGS) entry which is preliminary data.</text>
</comment>
<accession>A0A8H4F8W6</accession>
<evidence type="ECO:0000313" key="1">
    <source>
        <dbReference type="EMBL" id="KAF1807708.1"/>
    </source>
</evidence>
<gene>
    <name evidence="1" type="ORF">FB192DRAFT_1339039</name>
</gene>